<dbReference type="EMBL" id="HBKR01021861">
    <property type="protein sequence ID" value="CAE2311832.1"/>
    <property type="molecule type" value="Transcribed_RNA"/>
</dbReference>
<sequence length="333" mass="36943">MARPPRPLPPHIPMMAQMNGNWISDEPHYRKEDPCLELQREVIEGHSLLILQRIDKSYLRYFVGVEMARLLRQQTYNMYRSMKSRGIELIRANQNVLSYLRQQKAVPRNTHSVTLVPYTEGMKFILERLREKQKMEKQNQATLGLLSSPPTPVKSNSAPAITTPPKSATPPPTSTPSPSASHFSSFPVMSVHHQGTFSRESRSHSPTIPPQRFAAPTTTIPSSSLAAPPVGPLVMTGPITAMAAPPLPPQPLTNFPTMELSPLQSLSMVSVARAEERMIPRARSATTLPPLVASQPPPLAGFPTHHQAILLPDPSQRRGEELKQGWLQLLLNS</sequence>
<name>A0A7S4L119_9EUKA</name>
<organism evidence="2">
    <name type="scientific">Paramoeba aestuarina</name>
    <dbReference type="NCBI Taxonomy" id="180227"/>
    <lineage>
        <taxon>Eukaryota</taxon>
        <taxon>Amoebozoa</taxon>
        <taxon>Discosea</taxon>
        <taxon>Flabellinia</taxon>
        <taxon>Dactylopodida</taxon>
        <taxon>Paramoebidae</taxon>
        <taxon>Paramoeba</taxon>
    </lineage>
</organism>
<accession>A0A7S4L119</accession>
<feature type="compositionally biased region" description="Polar residues" evidence="1">
    <location>
        <begin position="216"/>
        <end position="225"/>
    </location>
</feature>
<evidence type="ECO:0000313" key="2">
    <source>
        <dbReference type="EMBL" id="CAE2311832.1"/>
    </source>
</evidence>
<reference evidence="2" key="1">
    <citation type="submission" date="2021-01" db="EMBL/GenBank/DDBJ databases">
        <authorList>
            <person name="Corre E."/>
            <person name="Pelletier E."/>
            <person name="Niang G."/>
            <person name="Scheremetjew M."/>
            <person name="Finn R."/>
            <person name="Kale V."/>
            <person name="Holt S."/>
            <person name="Cochrane G."/>
            <person name="Meng A."/>
            <person name="Brown T."/>
            <person name="Cohen L."/>
        </authorList>
    </citation>
    <scope>NUCLEOTIDE SEQUENCE</scope>
    <source>
        <strain evidence="2">SoJaBio B1-5/56/2</strain>
    </source>
</reference>
<feature type="compositionally biased region" description="Low complexity" evidence="1">
    <location>
        <begin position="176"/>
        <end position="185"/>
    </location>
</feature>
<evidence type="ECO:0000256" key="1">
    <source>
        <dbReference type="SAM" id="MobiDB-lite"/>
    </source>
</evidence>
<proteinExistence type="predicted"/>
<gene>
    <name evidence="2" type="ORF">NAES01612_LOCUS14212</name>
</gene>
<feature type="compositionally biased region" description="Low complexity" evidence="1">
    <location>
        <begin position="157"/>
        <end position="166"/>
    </location>
</feature>
<feature type="region of interest" description="Disordered" evidence="1">
    <location>
        <begin position="136"/>
        <end position="225"/>
    </location>
</feature>
<protein>
    <submittedName>
        <fullName evidence="2">Uncharacterized protein</fullName>
    </submittedName>
</protein>
<dbReference type="AlphaFoldDB" id="A0A7S4L119"/>